<dbReference type="InterPro" id="IPR011453">
    <property type="entry name" value="DUF1559"/>
</dbReference>
<dbReference type="PANTHER" id="PTHR30093">
    <property type="entry name" value="GENERAL SECRETION PATHWAY PROTEIN G"/>
    <property type="match status" value="1"/>
</dbReference>
<keyword evidence="3" id="KW-1185">Reference proteome</keyword>
<dbReference type="Gene3D" id="3.30.700.10">
    <property type="entry name" value="Glycoprotein, Type 4 Pilin"/>
    <property type="match status" value="1"/>
</dbReference>
<accession>A0A1U7CQX7</accession>
<dbReference type="NCBIfam" id="TIGR02532">
    <property type="entry name" value="IV_pilin_GFxxxE"/>
    <property type="match status" value="1"/>
</dbReference>
<dbReference type="AlphaFoldDB" id="A0A1U7CQX7"/>
<name>A0A1U7CQX7_9BACT</name>
<dbReference type="InterPro" id="IPR012902">
    <property type="entry name" value="N_methyl_site"/>
</dbReference>
<dbReference type="EMBL" id="CP019082">
    <property type="protein sequence ID" value="APW61299.1"/>
    <property type="molecule type" value="Genomic_DNA"/>
</dbReference>
<dbReference type="PROSITE" id="PS00409">
    <property type="entry name" value="PROKAR_NTER_METHYL"/>
    <property type="match status" value="1"/>
</dbReference>
<feature type="domain" description="DUF1559" evidence="1">
    <location>
        <begin position="35"/>
        <end position="332"/>
    </location>
</feature>
<dbReference type="OrthoDB" id="241541at2"/>
<sequence length="354" mass="36847">MTQGSSRRRGFTLIELLVVIAIIAVLIALLLPAVQSAREAARRAQCVNNLKQIGLALHNYHQGVGSFPMGATLAPVKAVGDAISINNDAAGGGWSSWSAQALMLPYMEQAPVYNSINFSWACEQGGMGGQMNSTGYNTKINSMLCPSDGNAGKSNINSYEGSMGTTTIIYGEQSTGLFTYHVSYTIADVTDGTSNTIAFAEALVGDDGLSAKRGNSTGNAGGGGGQAGNRLDASGMLTQIQADIAQCTAWFIAPGGKTGGRGNHWGWGILGSTMFNTVIPPNGGGQIQWGACRMDCCVNAMHDHYTNATSSHPGGVNVALADGSVRFVKDSIAYPTWWALGTKANGEVLSSDGY</sequence>
<gene>
    <name evidence="2" type="ORF">BSF38_02813</name>
</gene>
<proteinExistence type="predicted"/>
<dbReference type="RefSeq" id="WP_076346546.1">
    <property type="nucleotide sequence ID" value="NZ_CP019082.1"/>
</dbReference>
<protein>
    <recommendedName>
        <fullName evidence="1">DUF1559 domain-containing protein</fullName>
    </recommendedName>
</protein>
<evidence type="ECO:0000313" key="3">
    <source>
        <dbReference type="Proteomes" id="UP000186309"/>
    </source>
</evidence>
<dbReference type="Pfam" id="PF07963">
    <property type="entry name" value="N_methyl"/>
    <property type="match status" value="1"/>
</dbReference>
<reference evidence="3" key="1">
    <citation type="submission" date="2016-12" db="EMBL/GenBank/DDBJ databases">
        <title>Comparative genomics of four Isosphaeraceae planctomycetes: a common pool of plasmids and glycoside hydrolase genes.</title>
        <authorList>
            <person name="Ivanova A."/>
        </authorList>
    </citation>
    <scope>NUCLEOTIDE SEQUENCE [LARGE SCALE GENOMIC DNA]</scope>
    <source>
        <strain evidence="3">PX4</strain>
    </source>
</reference>
<dbReference type="STRING" id="1387353.BSF38_02813"/>
<dbReference type="NCBIfam" id="TIGR04294">
    <property type="entry name" value="pre_pil_HX9DG"/>
    <property type="match status" value="1"/>
</dbReference>
<dbReference type="InterPro" id="IPR045584">
    <property type="entry name" value="Pilin-like"/>
</dbReference>
<evidence type="ECO:0000313" key="2">
    <source>
        <dbReference type="EMBL" id="APW61299.1"/>
    </source>
</evidence>
<dbReference type="PANTHER" id="PTHR30093:SF2">
    <property type="entry name" value="TYPE II SECRETION SYSTEM PROTEIN H"/>
    <property type="match status" value="1"/>
</dbReference>
<evidence type="ECO:0000259" key="1">
    <source>
        <dbReference type="Pfam" id="PF07596"/>
    </source>
</evidence>
<dbReference type="Proteomes" id="UP000186309">
    <property type="component" value="Chromosome"/>
</dbReference>
<dbReference type="SUPFAM" id="SSF54523">
    <property type="entry name" value="Pili subunits"/>
    <property type="match status" value="1"/>
</dbReference>
<organism evidence="2 3">
    <name type="scientific">Paludisphaera borealis</name>
    <dbReference type="NCBI Taxonomy" id="1387353"/>
    <lineage>
        <taxon>Bacteria</taxon>
        <taxon>Pseudomonadati</taxon>
        <taxon>Planctomycetota</taxon>
        <taxon>Planctomycetia</taxon>
        <taxon>Isosphaerales</taxon>
        <taxon>Isosphaeraceae</taxon>
        <taxon>Paludisphaera</taxon>
    </lineage>
</organism>
<dbReference type="InterPro" id="IPR027558">
    <property type="entry name" value="Pre_pil_HX9DG_C"/>
</dbReference>
<dbReference type="KEGG" id="pbor:BSF38_02813"/>
<dbReference type="Pfam" id="PF07596">
    <property type="entry name" value="SBP_bac_10"/>
    <property type="match status" value="1"/>
</dbReference>